<dbReference type="Proteomes" id="UP000366872">
    <property type="component" value="Unassembled WGS sequence"/>
</dbReference>
<reference evidence="1 2" key="1">
    <citation type="submission" date="2019-04" db="EMBL/GenBank/DDBJ databases">
        <authorList>
            <person name="Van Vliet M D."/>
        </authorList>
    </citation>
    <scope>NUCLEOTIDE SEQUENCE [LARGE SCALE GENOMIC DNA]</scope>
    <source>
        <strain evidence="1 2">F1</strain>
    </source>
</reference>
<protein>
    <submittedName>
        <fullName evidence="1">Uncharacterized protein</fullName>
    </submittedName>
</protein>
<organism evidence="1 2">
    <name type="scientific">Pontiella desulfatans</name>
    <dbReference type="NCBI Taxonomy" id="2750659"/>
    <lineage>
        <taxon>Bacteria</taxon>
        <taxon>Pseudomonadati</taxon>
        <taxon>Kiritimatiellota</taxon>
        <taxon>Kiritimatiellia</taxon>
        <taxon>Kiritimatiellales</taxon>
        <taxon>Pontiellaceae</taxon>
        <taxon>Pontiella</taxon>
    </lineage>
</organism>
<sequence>MSRYYEASVEIEEPDNSKLEQIKKACCEEWEFDIEAFQDFERGSGAKGIEAVAQSRLCGGETEDEFAARMAEAIWTANGGYCRVVVNTLYLEELPYTAYPMEEEEYEEIMGKAES</sequence>
<accession>A0A6C2TY12</accession>
<keyword evidence="2" id="KW-1185">Reference proteome</keyword>
<dbReference type="RefSeq" id="WP_136078265.1">
    <property type="nucleotide sequence ID" value="NZ_CAAHFG010000001.1"/>
</dbReference>
<name>A0A6C2TY12_PONDE</name>
<evidence type="ECO:0000313" key="1">
    <source>
        <dbReference type="EMBL" id="VGO12618.1"/>
    </source>
</evidence>
<proteinExistence type="predicted"/>
<gene>
    <name evidence="1" type="ORF">PDESU_01171</name>
</gene>
<dbReference type="AlphaFoldDB" id="A0A6C2TY12"/>
<evidence type="ECO:0000313" key="2">
    <source>
        <dbReference type="Proteomes" id="UP000366872"/>
    </source>
</evidence>
<dbReference type="EMBL" id="CAAHFG010000001">
    <property type="protein sequence ID" value="VGO12618.1"/>
    <property type="molecule type" value="Genomic_DNA"/>
</dbReference>